<dbReference type="RefSeq" id="WP_066741492.1">
    <property type="nucleotide sequence ID" value="NZ_CALCLR010000027.1"/>
</dbReference>
<name>A0A1B2I0Z2_9BACT</name>
<reference evidence="1" key="1">
    <citation type="submission" date="2016-08" db="EMBL/GenBank/DDBJ databases">
        <title>Complete genome of Cloacibacillus porcorum.</title>
        <authorList>
            <person name="Looft T."/>
            <person name="Bayles D.O."/>
            <person name="Alt D.P."/>
        </authorList>
    </citation>
    <scope>NUCLEOTIDE SEQUENCE [LARGE SCALE GENOMIC DNA]</scope>
    <source>
        <strain evidence="1">CL-84</strain>
    </source>
</reference>
<dbReference type="EMBL" id="CP016757">
    <property type="protein sequence ID" value="ANZ43644.1"/>
    <property type="molecule type" value="Genomic_DNA"/>
</dbReference>
<dbReference type="InterPro" id="IPR006680">
    <property type="entry name" value="Amidohydro-rel"/>
</dbReference>
<dbReference type="KEGG" id="cpor:BED41_00085"/>
<dbReference type="InterPro" id="IPR011059">
    <property type="entry name" value="Metal-dep_hydrolase_composite"/>
</dbReference>
<evidence type="ECO:0000313" key="1">
    <source>
        <dbReference type="EMBL" id="ANZ43644.1"/>
    </source>
</evidence>
<dbReference type="GO" id="GO:0016810">
    <property type="term" value="F:hydrolase activity, acting on carbon-nitrogen (but not peptide) bonds"/>
    <property type="evidence" value="ECO:0007669"/>
    <property type="project" value="InterPro"/>
</dbReference>
<dbReference type="GeneID" id="83056250"/>
<dbReference type="Gene3D" id="2.30.40.10">
    <property type="entry name" value="Urease, subunit C, domain 1"/>
    <property type="match status" value="1"/>
</dbReference>
<organism evidence="1 2">
    <name type="scientific">Cloacibacillus porcorum</name>
    <dbReference type="NCBI Taxonomy" id="1197717"/>
    <lineage>
        <taxon>Bacteria</taxon>
        <taxon>Thermotogati</taxon>
        <taxon>Synergistota</taxon>
        <taxon>Synergistia</taxon>
        <taxon>Synergistales</taxon>
        <taxon>Synergistaceae</taxon>
        <taxon>Cloacibacillus</taxon>
    </lineage>
</organism>
<dbReference type="Gene3D" id="3.20.20.140">
    <property type="entry name" value="Metal-dependent hydrolases"/>
    <property type="match status" value="1"/>
</dbReference>
<dbReference type="CDD" id="cd01299">
    <property type="entry name" value="Met_dep_hydrolase_A"/>
    <property type="match status" value="1"/>
</dbReference>
<dbReference type="OrthoDB" id="9802793at2"/>
<sequence>MEQHYLICGRFFDGVNNDIQTDVKVIVCGGKIVETGKNLLPPAGSVVTDLSMCMVTPGFIDAHAHYEFVGPETFNSFSVTDSEEMKALNMAYNATQSLQKGFTTVRITGTAFRGFGCVDVKRAVERGFFPASRMIVAPHALGTPGGHWDFSIFHGNANPFISDFMEQPYAIGTGPDMFKYLVRKQIKYGADFIKIMAAGGFASPGDDPGEMQLDRDEIKAIIDTAHLAKKTVIAHAYTAESIDLLIELGIDEIEHGTLMNGRTAQKMLEADVKYVPTLFSLMPPDDDIDPSKLPPKSEAFVRKLAKYDEQLKESREVVIDLVKNGGIKIGLGSDIVGIYPNHDGWREFKAWVDLGIPPMRALFAATSVNAEIVGCPDLGALVPGKTADIAAWKRDLLTDPRAASECAFVMKEGKIYKNIIN</sequence>
<dbReference type="InterPro" id="IPR032466">
    <property type="entry name" value="Metal_Hydrolase"/>
</dbReference>
<dbReference type="InterPro" id="IPR051781">
    <property type="entry name" value="Metallo-dep_Hydrolase"/>
</dbReference>
<dbReference type="InterPro" id="IPR057744">
    <property type="entry name" value="OTAase-like"/>
</dbReference>
<protein>
    <submittedName>
        <fullName evidence="1">Uncharacterized protein</fullName>
    </submittedName>
</protein>
<evidence type="ECO:0000313" key="2">
    <source>
        <dbReference type="Proteomes" id="UP000093044"/>
    </source>
</evidence>
<dbReference type="AlphaFoldDB" id="A0A1B2I0Z2"/>
<dbReference type="SUPFAM" id="SSF51338">
    <property type="entry name" value="Composite domain of metallo-dependent hydrolases"/>
    <property type="match status" value="2"/>
</dbReference>
<dbReference type="STRING" id="1197717.BED41_00085"/>
<dbReference type="Proteomes" id="UP000093044">
    <property type="component" value="Chromosome"/>
</dbReference>
<keyword evidence="2" id="KW-1185">Reference proteome</keyword>
<accession>A0A1B2I0Z2</accession>
<dbReference type="Pfam" id="PF01979">
    <property type="entry name" value="Amidohydro_1"/>
    <property type="match status" value="1"/>
</dbReference>
<proteinExistence type="predicted"/>
<dbReference type="PANTHER" id="PTHR43135">
    <property type="entry name" value="ALPHA-D-RIBOSE 1-METHYLPHOSPHONATE 5-TRIPHOSPHATE DIPHOSPHATASE"/>
    <property type="match status" value="1"/>
</dbReference>
<dbReference type="SUPFAM" id="SSF51556">
    <property type="entry name" value="Metallo-dependent hydrolases"/>
    <property type="match status" value="1"/>
</dbReference>
<gene>
    <name evidence="1" type="ORF">BED41_00085</name>
</gene>
<dbReference type="PANTHER" id="PTHR43135:SF3">
    <property type="entry name" value="ALPHA-D-RIBOSE 1-METHYLPHOSPHONATE 5-TRIPHOSPHATE DIPHOSPHATASE"/>
    <property type="match status" value="1"/>
</dbReference>